<dbReference type="STRING" id="658187.LDG_7477"/>
<keyword evidence="1" id="KW-0472">Membrane</keyword>
<keyword evidence="1" id="KW-1133">Transmembrane helix</keyword>
<sequence>MNAALMYCDNKFKKALTTIHKNKAIYEAFEALEMEIKKMDYLTQLNLYSATTQFLESLIHDSNDSINPLEVFVLRCNSIVDDKHDSLKKIGLALGVIAISIAVVMTGAALGIGIGMMLSMWQTPLMFMTALFAAETAPLIVASSSIAQGIGAGLLSQFLFFKEPKIKKALDNCVDAIKQSHLSTIQAEESKEDGFNDIRIEAEDTATSSPVLH</sequence>
<evidence type="ECO:0000256" key="1">
    <source>
        <dbReference type="SAM" id="Phobius"/>
    </source>
</evidence>
<dbReference type="InParanoid" id="G9EQD0"/>
<dbReference type="Proteomes" id="UP000002770">
    <property type="component" value="Unassembled WGS sequence"/>
</dbReference>
<proteinExistence type="predicted"/>
<dbReference type="HOGENOM" id="CLU_1293051_0_0_6"/>
<dbReference type="AlphaFoldDB" id="G9EQD0"/>
<evidence type="ECO:0000313" key="2">
    <source>
        <dbReference type="EMBL" id="EHL30525.1"/>
    </source>
</evidence>
<evidence type="ECO:0000313" key="3">
    <source>
        <dbReference type="Proteomes" id="UP000002770"/>
    </source>
</evidence>
<name>G9EQD0_9GAMM</name>
<feature type="transmembrane region" description="Helical" evidence="1">
    <location>
        <begin position="139"/>
        <end position="161"/>
    </location>
</feature>
<gene>
    <name evidence="2" type="ORF">LDG_7477</name>
</gene>
<feature type="transmembrane region" description="Helical" evidence="1">
    <location>
        <begin position="92"/>
        <end position="119"/>
    </location>
</feature>
<protein>
    <submittedName>
        <fullName evidence="2">Uncharacterized protein</fullName>
    </submittedName>
</protein>
<dbReference type="OrthoDB" id="5639207at2"/>
<keyword evidence="3" id="KW-1185">Reference proteome</keyword>
<accession>G9EQD0</accession>
<keyword evidence="1" id="KW-0812">Transmembrane</keyword>
<dbReference type="RefSeq" id="WP_006871385.1">
    <property type="nucleotide sequence ID" value="NZ_JH413829.1"/>
</dbReference>
<organism evidence="2 3">
    <name type="scientific">Legionella drancourtii LLAP12</name>
    <dbReference type="NCBI Taxonomy" id="658187"/>
    <lineage>
        <taxon>Bacteria</taxon>
        <taxon>Pseudomonadati</taxon>
        <taxon>Pseudomonadota</taxon>
        <taxon>Gammaproteobacteria</taxon>
        <taxon>Legionellales</taxon>
        <taxon>Legionellaceae</taxon>
        <taxon>Legionella</taxon>
    </lineage>
</organism>
<dbReference type="EMBL" id="JH413829">
    <property type="protein sequence ID" value="EHL30525.1"/>
    <property type="molecule type" value="Genomic_DNA"/>
</dbReference>
<reference evidence="2 3" key="1">
    <citation type="journal article" date="2011" name="BMC Genomics">
        <title>Insight into cross-talk between intra-amoebal pathogens.</title>
        <authorList>
            <person name="Gimenez G."/>
            <person name="Bertelli C."/>
            <person name="Moliner C."/>
            <person name="Robert C."/>
            <person name="Raoult D."/>
            <person name="Fournier P.E."/>
            <person name="Greub G."/>
        </authorList>
    </citation>
    <scope>NUCLEOTIDE SEQUENCE [LARGE SCALE GENOMIC DNA]</scope>
    <source>
        <strain evidence="2 3">LLAP12</strain>
    </source>
</reference>